<dbReference type="AlphaFoldDB" id="A0A3M6UMJ4"/>
<keyword evidence="1" id="KW-0677">Repeat</keyword>
<dbReference type="EMBL" id="RCHS01001178">
    <property type="protein sequence ID" value="RMX54841.1"/>
    <property type="molecule type" value="Genomic_DNA"/>
</dbReference>
<dbReference type="GO" id="GO:0008270">
    <property type="term" value="F:zinc ion binding"/>
    <property type="evidence" value="ECO:0007669"/>
    <property type="project" value="UniProtKB-KW"/>
</dbReference>
<keyword evidence="9" id="KW-1185">Reference proteome</keyword>
<feature type="coiled-coil region" evidence="5">
    <location>
        <begin position="615"/>
        <end position="649"/>
    </location>
</feature>
<dbReference type="Pfam" id="PF13920">
    <property type="entry name" value="zf-C3HC4_3"/>
    <property type="match status" value="1"/>
</dbReference>
<evidence type="ECO:0000256" key="3">
    <source>
        <dbReference type="ARBA" id="ARBA00022833"/>
    </source>
</evidence>
<evidence type="ECO:0000256" key="6">
    <source>
        <dbReference type="SAM" id="MobiDB-lite"/>
    </source>
</evidence>
<evidence type="ECO:0000256" key="1">
    <source>
        <dbReference type="ARBA" id="ARBA00022737"/>
    </source>
</evidence>
<dbReference type="SMART" id="SM00184">
    <property type="entry name" value="RING"/>
    <property type="match status" value="1"/>
</dbReference>
<gene>
    <name evidence="8" type="ORF">pdam_00011176</name>
</gene>
<dbReference type="SUPFAM" id="SSF82185">
    <property type="entry name" value="Histone H3 K4-specific methyltransferase SET7/9 N-terminal domain"/>
    <property type="match status" value="1"/>
</dbReference>
<dbReference type="SUPFAM" id="SSF57850">
    <property type="entry name" value="RING/U-box"/>
    <property type="match status" value="1"/>
</dbReference>
<dbReference type="PANTHER" id="PTHR43215">
    <property type="entry name" value="RADIAL SPOKE HEAD 1 HOMOLOG"/>
    <property type="match status" value="1"/>
</dbReference>
<evidence type="ECO:0000313" key="9">
    <source>
        <dbReference type="Proteomes" id="UP000275408"/>
    </source>
</evidence>
<keyword evidence="2 4" id="KW-0479">Metal-binding</keyword>
<keyword evidence="3" id="KW-0862">Zinc</keyword>
<evidence type="ECO:0000256" key="5">
    <source>
        <dbReference type="SAM" id="Coils"/>
    </source>
</evidence>
<sequence>MSAKKVAISINVVYNNDIYSQESLIYSGETTLLPLILPPAWTLTGTSIPFCVTVESLSDHVLGYKERLQNITAMNVYCRKSTDELRLEDYEYLEKSGKLSERKTRTKIGVLLNDTYCPIYATFDTQRRAVKSSTSGPFNQEKQKAANIWSKSSSAVVFASQMATDPGTVRTQAQPSHKFSFSPIINFTAQTSADPSKVFLPPADEVEPAPTVTVSEGKELMDSILESIIKCMQIQNSLYRLVLLKLEKRAAEPKDENDVLPGPKASDEKSAGKNQDCDLGTLLCELKSPLEALMRSAEIQRGLFQRMVAVNSMMTDESADPPNDGASSREGQESRQVNILTVRSDLEEIAFKTKMPCYYARNPYTNQEVKAITSDDVLHHVCQDERPLSSRAVRVGTSGQRELPHGFGTLKTVTGKLLYNGDWCRGKRHGKGEGLILSVPLVGSSPGTIENGFYSGGWKNNMRHGKGKMTFVSGVVYEGQWQYDEMTGYGTLKCPDGTIQEGNWKDGSLDGCVLFTWPHGVTEYREYKQGQGQLPCSKIDKETAVKLTQMSPIRSQLLALRECAAELKDENLALKDELNTLRVGQAELDKKHEAALLELRQYFDDQRELDSEKLRKEFEQRVKDAEESKSKSSERIRELEKELEEAKGGRLCQICFENPRDCIIMPCTHLLYCRTCVAEHKRKGDSRCPTCRGPISGEMLCNVNH</sequence>
<evidence type="ECO:0000259" key="7">
    <source>
        <dbReference type="PROSITE" id="PS50089"/>
    </source>
</evidence>
<dbReference type="STRING" id="46731.A0A3M6UMJ4"/>
<dbReference type="InterPro" id="IPR001841">
    <property type="entry name" value="Znf_RING"/>
</dbReference>
<evidence type="ECO:0000256" key="4">
    <source>
        <dbReference type="PROSITE-ProRule" id="PRU00175"/>
    </source>
</evidence>
<organism evidence="8 9">
    <name type="scientific">Pocillopora damicornis</name>
    <name type="common">Cauliflower coral</name>
    <name type="synonym">Millepora damicornis</name>
    <dbReference type="NCBI Taxonomy" id="46731"/>
    <lineage>
        <taxon>Eukaryota</taxon>
        <taxon>Metazoa</taxon>
        <taxon>Cnidaria</taxon>
        <taxon>Anthozoa</taxon>
        <taxon>Hexacorallia</taxon>
        <taxon>Scleractinia</taxon>
        <taxon>Astrocoeniina</taxon>
        <taxon>Pocilloporidae</taxon>
        <taxon>Pocillopora</taxon>
    </lineage>
</organism>
<accession>A0A3M6UMJ4</accession>
<feature type="region of interest" description="Disordered" evidence="6">
    <location>
        <begin position="315"/>
        <end position="335"/>
    </location>
</feature>
<proteinExistence type="predicted"/>
<dbReference type="InterPro" id="IPR013083">
    <property type="entry name" value="Znf_RING/FYVE/PHD"/>
</dbReference>
<dbReference type="Pfam" id="PF02493">
    <property type="entry name" value="MORN"/>
    <property type="match status" value="3"/>
</dbReference>
<keyword evidence="2 4" id="KW-0863">Zinc-finger</keyword>
<dbReference type="PROSITE" id="PS50089">
    <property type="entry name" value="ZF_RING_2"/>
    <property type="match status" value="1"/>
</dbReference>
<protein>
    <recommendedName>
        <fullName evidence="7">RING-type domain-containing protein</fullName>
    </recommendedName>
</protein>
<dbReference type="SMART" id="SM00698">
    <property type="entry name" value="MORN"/>
    <property type="match status" value="3"/>
</dbReference>
<dbReference type="OrthoDB" id="284854at2759"/>
<feature type="region of interest" description="Disordered" evidence="6">
    <location>
        <begin position="252"/>
        <end position="273"/>
    </location>
</feature>
<feature type="coiled-coil region" evidence="5">
    <location>
        <begin position="557"/>
        <end position="584"/>
    </location>
</feature>
<keyword evidence="5" id="KW-0175">Coiled coil</keyword>
<dbReference type="Proteomes" id="UP000275408">
    <property type="component" value="Unassembled WGS sequence"/>
</dbReference>
<dbReference type="InterPro" id="IPR003409">
    <property type="entry name" value="MORN"/>
</dbReference>
<dbReference type="Gene3D" id="1.10.10.2360">
    <property type="match status" value="1"/>
</dbReference>
<name>A0A3M6UMJ4_POCDA</name>
<dbReference type="PANTHER" id="PTHR43215:SF14">
    <property type="entry name" value="RADIAL SPOKE HEAD 1 HOMOLOG"/>
    <property type="match status" value="1"/>
</dbReference>
<comment type="caution">
    <text evidence="8">The sequence shown here is derived from an EMBL/GenBank/DDBJ whole genome shotgun (WGS) entry which is preliminary data.</text>
</comment>
<dbReference type="Gene3D" id="2.20.110.10">
    <property type="entry name" value="Histone H3 K4-specific methyltransferase SET7/9 N-terminal domain"/>
    <property type="match status" value="1"/>
</dbReference>
<evidence type="ECO:0000313" key="8">
    <source>
        <dbReference type="EMBL" id="RMX54841.1"/>
    </source>
</evidence>
<evidence type="ECO:0000256" key="2">
    <source>
        <dbReference type="ARBA" id="ARBA00022771"/>
    </source>
</evidence>
<dbReference type="Gene3D" id="3.30.40.10">
    <property type="entry name" value="Zinc/RING finger domain, C3HC4 (zinc finger)"/>
    <property type="match status" value="1"/>
</dbReference>
<reference evidence="8 9" key="1">
    <citation type="journal article" date="2018" name="Sci. Rep.">
        <title>Comparative analysis of the Pocillopora damicornis genome highlights role of immune system in coral evolution.</title>
        <authorList>
            <person name="Cunning R."/>
            <person name="Bay R.A."/>
            <person name="Gillette P."/>
            <person name="Baker A.C."/>
            <person name="Traylor-Knowles N."/>
        </authorList>
    </citation>
    <scope>NUCLEOTIDE SEQUENCE [LARGE SCALE GENOMIC DNA]</scope>
    <source>
        <strain evidence="8">RSMAS</strain>
        <tissue evidence="8">Whole animal</tissue>
    </source>
</reference>
<feature type="domain" description="RING-type" evidence="7">
    <location>
        <begin position="652"/>
        <end position="692"/>
    </location>
</feature>